<dbReference type="GO" id="GO:0003677">
    <property type="term" value="F:DNA binding"/>
    <property type="evidence" value="ECO:0007669"/>
    <property type="project" value="UniProtKB-UniRule"/>
</dbReference>
<dbReference type="SUPFAM" id="SSF82607">
    <property type="entry name" value="YbaB-like"/>
    <property type="match status" value="1"/>
</dbReference>
<dbReference type="Pfam" id="PF02575">
    <property type="entry name" value="YbaB_DNA_bd"/>
    <property type="match status" value="1"/>
</dbReference>
<keyword evidence="2" id="KW-0963">Cytoplasm</keyword>
<sequence length="106" mass="11402">MMKNMMGGDGGMMKQLKQMQDQLKKAQKELEKETVVGTAGGGTVEVVMTGAQKCESITLNSEKIRDMKTENLQTLVLMAVNDALDKSRKLMAKKLGPLSGGLGGLK</sequence>
<comment type="caution">
    <text evidence="3">The sequence shown here is derived from an EMBL/GenBank/DDBJ whole genome shotgun (WGS) entry which is preliminary data.</text>
</comment>
<dbReference type="EMBL" id="QUMS01000003">
    <property type="protein sequence ID" value="REG07048.1"/>
    <property type="molecule type" value="Genomic_DNA"/>
</dbReference>
<comment type="subunit">
    <text evidence="2">Homodimer.</text>
</comment>
<protein>
    <recommendedName>
        <fullName evidence="2">Nucleoid-associated protein DFR64_2250</fullName>
    </recommendedName>
</protein>
<comment type="subcellular location">
    <subcellularLocation>
        <location evidence="2">Cytoplasm</location>
        <location evidence="2">Nucleoid</location>
    </subcellularLocation>
</comment>
<dbReference type="InterPro" id="IPR004401">
    <property type="entry name" value="YbaB/EbfC"/>
</dbReference>
<dbReference type="GO" id="GO:0005829">
    <property type="term" value="C:cytosol"/>
    <property type="evidence" value="ECO:0007669"/>
    <property type="project" value="TreeGrafter"/>
</dbReference>
<dbReference type="PIRSF" id="PIRSF004555">
    <property type="entry name" value="UCP004555"/>
    <property type="match status" value="1"/>
</dbReference>
<dbReference type="RefSeq" id="WP_116225527.1">
    <property type="nucleotide sequence ID" value="NZ_AP018437.1"/>
</dbReference>
<proteinExistence type="inferred from homology"/>
<dbReference type="NCBIfam" id="TIGR00103">
    <property type="entry name" value="DNA_YbaB_EbfC"/>
    <property type="match status" value="1"/>
</dbReference>
<dbReference type="InterPro" id="IPR036894">
    <property type="entry name" value="YbaB-like_sf"/>
</dbReference>
<keyword evidence="4" id="KW-1185">Reference proteome</keyword>
<accession>A0A347ZVM2</accession>
<organism evidence="3 4">
    <name type="scientific">Pelolinea submarina</name>
    <dbReference type="NCBI Taxonomy" id="913107"/>
    <lineage>
        <taxon>Bacteria</taxon>
        <taxon>Bacillati</taxon>
        <taxon>Chloroflexota</taxon>
        <taxon>Anaerolineae</taxon>
        <taxon>Anaerolineales</taxon>
        <taxon>Anaerolineaceae</taxon>
        <taxon>Pelolinea</taxon>
    </lineage>
</organism>
<dbReference type="AlphaFoldDB" id="A0A347ZVM2"/>
<dbReference type="GO" id="GO:0043590">
    <property type="term" value="C:bacterial nucleoid"/>
    <property type="evidence" value="ECO:0007669"/>
    <property type="project" value="UniProtKB-UniRule"/>
</dbReference>
<keyword evidence="1 2" id="KW-0238">DNA-binding</keyword>
<evidence type="ECO:0000313" key="3">
    <source>
        <dbReference type="EMBL" id="REG07048.1"/>
    </source>
</evidence>
<comment type="function">
    <text evidence="2">Binds to DNA and alters its conformation. May be involved in regulation of gene expression, nucleoid organization and DNA protection.</text>
</comment>
<dbReference type="PANTHER" id="PTHR33449">
    <property type="entry name" value="NUCLEOID-ASSOCIATED PROTEIN YBAB"/>
    <property type="match status" value="1"/>
</dbReference>
<gene>
    <name evidence="3" type="ORF">DFR64_2250</name>
</gene>
<evidence type="ECO:0000256" key="2">
    <source>
        <dbReference type="HAMAP-Rule" id="MF_00274"/>
    </source>
</evidence>
<comment type="similarity">
    <text evidence="2">Belongs to the YbaB/EbfC family.</text>
</comment>
<dbReference type="Gene3D" id="3.30.1310.10">
    <property type="entry name" value="Nucleoid-associated protein YbaB-like domain"/>
    <property type="match status" value="1"/>
</dbReference>
<dbReference type="Proteomes" id="UP000256388">
    <property type="component" value="Unassembled WGS sequence"/>
</dbReference>
<evidence type="ECO:0000256" key="1">
    <source>
        <dbReference type="ARBA" id="ARBA00023125"/>
    </source>
</evidence>
<evidence type="ECO:0000313" key="4">
    <source>
        <dbReference type="Proteomes" id="UP000256388"/>
    </source>
</evidence>
<dbReference type="HAMAP" id="MF_00274">
    <property type="entry name" value="DNA_YbaB_EbfC"/>
    <property type="match status" value="1"/>
</dbReference>
<name>A0A347ZVM2_9CHLR</name>
<dbReference type="PANTHER" id="PTHR33449:SF1">
    <property type="entry name" value="NUCLEOID-ASSOCIATED PROTEIN YBAB"/>
    <property type="match status" value="1"/>
</dbReference>
<reference evidence="3 4" key="1">
    <citation type="submission" date="2018-08" db="EMBL/GenBank/DDBJ databases">
        <title>Genomic Encyclopedia of Type Strains, Phase IV (KMG-IV): sequencing the most valuable type-strain genomes for metagenomic binning, comparative biology and taxonomic classification.</title>
        <authorList>
            <person name="Goeker M."/>
        </authorList>
    </citation>
    <scope>NUCLEOTIDE SEQUENCE [LARGE SCALE GENOMIC DNA]</scope>
    <source>
        <strain evidence="3 4">DSM 23923</strain>
    </source>
</reference>